<organism evidence="4 5">
    <name type="scientific">Porites evermanni</name>
    <dbReference type="NCBI Taxonomy" id="104178"/>
    <lineage>
        <taxon>Eukaryota</taxon>
        <taxon>Metazoa</taxon>
        <taxon>Cnidaria</taxon>
        <taxon>Anthozoa</taxon>
        <taxon>Hexacorallia</taxon>
        <taxon>Scleractinia</taxon>
        <taxon>Fungiina</taxon>
        <taxon>Poritidae</taxon>
        <taxon>Porites</taxon>
    </lineage>
</organism>
<dbReference type="Gene3D" id="1.25.10.10">
    <property type="entry name" value="Leucine-rich Repeat Variant"/>
    <property type="match status" value="1"/>
</dbReference>
<keyword evidence="5" id="KW-1185">Reference proteome</keyword>
<name>A0ABN8SPC7_9CNID</name>
<feature type="region of interest" description="Disordered" evidence="2">
    <location>
        <begin position="756"/>
        <end position="827"/>
    </location>
</feature>
<feature type="region of interest" description="Disordered" evidence="2">
    <location>
        <begin position="586"/>
        <end position="742"/>
    </location>
</feature>
<evidence type="ECO:0000256" key="1">
    <source>
        <dbReference type="ARBA" id="ARBA00007797"/>
    </source>
</evidence>
<protein>
    <recommendedName>
        <fullName evidence="3">CCAAT-binding factor domain-containing protein</fullName>
    </recommendedName>
</protein>
<sequence length="827" mass="95382">VKAKEKSSDSQWLRSVVSSGTLKDKVAALTIQVQESAVHRLKVLDMLINMAKKKGRRESIIAVDMLKELWMTLLLPDSRKLKTFCQQSLASLVDIVSKGGGWDERDRCLILWHFEELLKQRYKEYIGVVENLLHDTLVNIRSKILGTVFDLLCEKPEQEQVLLSLLINKIGDPDRKVASKAVYLTRTLVTKHPNMKVVITKEIEKLLYRPNISIKAQYFAVCFLNQLILTKRDRELATRLISIYFSFFGAFLKKGEMEAKMLSALLTGVNRAFPYAQDEDEKYNDQINTLFRTVHIGSFNTSVQALMLLFQVMESRQSVSDRFYQALYSKLLDPSLKASSKQAVFLNILYKSLKADPSLQRVKAFIKRILQICSFQQPSFICGTLFMISELTKLKPGLKGLTQQPEVSELTYIVRLYIFLDTPLESSQILQRPMTSSPTWQRRQNLTARVSGYPRLETGPSPRTHGPLYLSSPWKCCYFFEETCRLYCKVVAFILVLVFSQGGDIEYKGDPLQDFTLMRFLDRFVYKNPKKKDRDHGGSLMQPKTTSSRLSEEPVNTKAFLVKKEEEVREDELFFHRYFKQKAEKEKQGKKKTKDSDDEESENTTNFDNIQEPSDEEFDFASEFKSSKKTVKNKDKLAESDEEDESGDDEDSGSEVENAEEEEQRSSEDEFDYAAMDFSSSDEDETEEHNKPNSKKRKLTDKDYEKALLENLSSDEFSDDDDETQSSKRKSKKRITEGTDVSSMFASAEEFAHLLENSNASRGGKFDVKRAGASDKQLKWEEKKAGRNWRKDRSRQRGQQKGPQRKANFNRRNKFNSNRRGGKRPRL</sequence>
<dbReference type="SUPFAM" id="SSF48371">
    <property type="entry name" value="ARM repeat"/>
    <property type="match status" value="1"/>
</dbReference>
<evidence type="ECO:0000313" key="4">
    <source>
        <dbReference type="EMBL" id="CAH3192516.1"/>
    </source>
</evidence>
<dbReference type="InterPro" id="IPR011989">
    <property type="entry name" value="ARM-like"/>
</dbReference>
<dbReference type="Proteomes" id="UP001159427">
    <property type="component" value="Unassembled WGS sequence"/>
</dbReference>
<comment type="similarity">
    <text evidence="1">Belongs to the CBF/MAK21 family.</text>
</comment>
<evidence type="ECO:0000313" key="5">
    <source>
        <dbReference type="Proteomes" id="UP001159427"/>
    </source>
</evidence>
<dbReference type="Pfam" id="PF03914">
    <property type="entry name" value="CBF"/>
    <property type="match status" value="1"/>
</dbReference>
<proteinExistence type="inferred from homology"/>
<dbReference type="InterPro" id="IPR040155">
    <property type="entry name" value="CEBPZ/Mak21-like"/>
</dbReference>
<gene>
    <name evidence="4" type="ORF">PEVE_00024067</name>
</gene>
<feature type="compositionally biased region" description="Basic and acidic residues" evidence="2">
    <location>
        <begin position="764"/>
        <end position="791"/>
    </location>
</feature>
<feature type="domain" description="CCAAT-binding factor" evidence="3">
    <location>
        <begin position="302"/>
        <end position="408"/>
    </location>
</feature>
<dbReference type="PANTHER" id="PTHR12048:SF0">
    <property type="entry name" value="CCAAT_ENHANCER-BINDING PROTEIN ZETA"/>
    <property type="match status" value="1"/>
</dbReference>
<dbReference type="InterPro" id="IPR005612">
    <property type="entry name" value="CCAAT-binding_factor"/>
</dbReference>
<reference evidence="4 5" key="1">
    <citation type="submission" date="2022-05" db="EMBL/GenBank/DDBJ databases">
        <authorList>
            <consortium name="Genoscope - CEA"/>
            <person name="William W."/>
        </authorList>
    </citation>
    <scope>NUCLEOTIDE SEQUENCE [LARGE SCALE GENOMIC DNA]</scope>
</reference>
<feature type="region of interest" description="Disordered" evidence="2">
    <location>
        <begin position="531"/>
        <end position="552"/>
    </location>
</feature>
<dbReference type="EMBL" id="CALNXI010003207">
    <property type="protein sequence ID" value="CAH3192516.1"/>
    <property type="molecule type" value="Genomic_DNA"/>
</dbReference>
<evidence type="ECO:0000256" key="2">
    <source>
        <dbReference type="SAM" id="MobiDB-lite"/>
    </source>
</evidence>
<dbReference type="PANTHER" id="PTHR12048">
    <property type="entry name" value="CCAAT-BINDING FACTOR-RELATED"/>
    <property type="match status" value="1"/>
</dbReference>
<comment type="caution">
    <text evidence="4">The sequence shown here is derived from an EMBL/GenBank/DDBJ whole genome shotgun (WGS) entry which is preliminary data.</text>
</comment>
<dbReference type="InterPro" id="IPR016024">
    <property type="entry name" value="ARM-type_fold"/>
</dbReference>
<accession>A0ABN8SPC7</accession>
<evidence type="ECO:0000259" key="3">
    <source>
        <dbReference type="Pfam" id="PF03914"/>
    </source>
</evidence>
<feature type="non-terminal residue" evidence="4">
    <location>
        <position position="1"/>
    </location>
</feature>
<feature type="compositionally biased region" description="Acidic residues" evidence="2">
    <location>
        <begin position="640"/>
        <end position="663"/>
    </location>
</feature>